<dbReference type="InterPro" id="IPR017850">
    <property type="entry name" value="Alkaline_phosphatase_core_sf"/>
</dbReference>
<keyword evidence="3" id="KW-1003">Cell membrane</keyword>
<dbReference type="Pfam" id="PF00884">
    <property type="entry name" value="Sulfatase"/>
    <property type="match status" value="1"/>
</dbReference>
<keyword evidence="5 7" id="KW-1133">Transmembrane helix</keyword>
<evidence type="ECO:0000256" key="4">
    <source>
        <dbReference type="ARBA" id="ARBA00022692"/>
    </source>
</evidence>
<proteinExistence type="predicted"/>
<name>A0ABW3UED5_9BACL</name>
<dbReference type="SUPFAM" id="SSF53649">
    <property type="entry name" value="Alkaline phosphatase-like"/>
    <property type="match status" value="1"/>
</dbReference>
<keyword evidence="10" id="KW-1185">Reference proteome</keyword>
<feature type="domain" description="Sulfatase N-terminal" evidence="8">
    <location>
        <begin position="241"/>
        <end position="537"/>
    </location>
</feature>
<protein>
    <submittedName>
        <fullName evidence="9">LTA synthase family protein</fullName>
    </submittedName>
</protein>
<evidence type="ECO:0000313" key="10">
    <source>
        <dbReference type="Proteomes" id="UP001597180"/>
    </source>
</evidence>
<evidence type="ECO:0000256" key="3">
    <source>
        <dbReference type="ARBA" id="ARBA00022475"/>
    </source>
</evidence>
<sequence>MFGFRIKFKSIPFLYLVLTLLLLLLLESIVRTSFIEALSWIFSNIKSFLLNYVISLGLFFVLYSIIGRIRITFCVNAIIYLIIALISQTKVKYLGIPLLPSDLFLFNEGTDIVQYLNGVFSPDILLIIAINALIILCILWLYKSQQRTVLDYKKRIILLCVGLVILVPIHLDRPFQIKNLFGIQDYHWDQLTNYNANGFMLATGLNLETIFVKEPGNYGPENIANIINSIEKKNIISTVEPNIIVILSEAFWDPTVMKEVSFSQDPLPFFHKLEKQYSSGKMLSPVFGGGTANVEFEVLTGNSTRFLRQGSIAYNDYINSEIDSLASILSRQGYYPTVFSAFDNWFYNQRKVYNYMGFAQFISSEFFDKKYKGPFLADSEVGNMIIKQTGKTKGPDFIFAATMQNHGTYGPDRYEENTITVTKGDLSEESKKILETYLQGLVDADKMLEQLVNYYEHSDEPTIIAFYGDHLPILGDDYKVYKEAKYINNDKIFNSFSDVQKMYNVPLLIWNNYMNSEKEDLYMSPSFLGTYLLNLADLKGSYYTDYLYSIYKKNPVIPNEVNYQELNIDPNKLEDYAKLQYDILFGKKYAYSQLNLLDKIANPRYKLGEEAMEITGVSPSEIQAGVIFNQWMGKSAIAVQGKNILPGSVLYINDQPLETTYGDKGFITAIVPDNFYSKAGILDLQIKLFDSKKILVSESNKVKVKVKSQN</sequence>
<feature type="transmembrane region" description="Helical" evidence="7">
    <location>
        <begin position="154"/>
        <end position="171"/>
    </location>
</feature>
<feature type="transmembrane region" description="Helical" evidence="7">
    <location>
        <begin position="48"/>
        <end position="66"/>
    </location>
</feature>
<keyword evidence="6 7" id="KW-0472">Membrane</keyword>
<dbReference type="InterPro" id="IPR050448">
    <property type="entry name" value="OpgB/LTA_synthase_biosynth"/>
</dbReference>
<dbReference type="Gene3D" id="3.40.720.10">
    <property type="entry name" value="Alkaline Phosphatase, subunit A"/>
    <property type="match status" value="1"/>
</dbReference>
<dbReference type="Proteomes" id="UP001597180">
    <property type="component" value="Unassembled WGS sequence"/>
</dbReference>
<evidence type="ECO:0000256" key="7">
    <source>
        <dbReference type="SAM" id="Phobius"/>
    </source>
</evidence>
<reference evidence="10" key="1">
    <citation type="journal article" date="2019" name="Int. J. Syst. Evol. Microbiol.">
        <title>The Global Catalogue of Microorganisms (GCM) 10K type strain sequencing project: providing services to taxonomists for standard genome sequencing and annotation.</title>
        <authorList>
            <consortium name="The Broad Institute Genomics Platform"/>
            <consortium name="The Broad Institute Genome Sequencing Center for Infectious Disease"/>
            <person name="Wu L."/>
            <person name="Ma J."/>
        </authorList>
    </citation>
    <scope>NUCLEOTIDE SEQUENCE [LARGE SCALE GENOMIC DNA]</scope>
    <source>
        <strain evidence="10">CCUG 53270</strain>
    </source>
</reference>
<dbReference type="RefSeq" id="WP_345585255.1">
    <property type="nucleotide sequence ID" value="NZ_BAABJG010000002.1"/>
</dbReference>
<comment type="subcellular location">
    <subcellularLocation>
        <location evidence="1">Cell membrane</location>
        <topology evidence="1">Multi-pass membrane protein</topology>
    </subcellularLocation>
</comment>
<feature type="transmembrane region" description="Helical" evidence="7">
    <location>
        <begin position="124"/>
        <end position="142"/>
    </location>
</feature>
<evidence type="ECO:0000256" key="2">
    <source>
        <dbReference type="ARBA" id="ARBA00004936"/>
    </source>
</evidence>
<dbReference type="PANTHER" id="PTHR47371:SF3">
    <property type="entry name" value="PHOSPHOGLYCEROL TRANSFERASE I"/>
    <property type="match status" value="1"/>
</dbReference>
<evidence type="ECO:0000313" key="9">
    <source>
        <dbReference type="EMBL" id="MFD1219288.1"/>
    </source>
</evidence>
<dbReference type="InterPro" id="IPR000917">
    <property type="entry name" value="Sulfatase_N"/>
</dbReference>
<gene>
    <name evidence="9" type="ORF">ACFQ4B_04095</name>
</gene>
<dbReference type="PANTHER" id="PTHR47371">
    <property type="entry name" value="LIPOTEICHOIC ACID SYNTHASE"/>
    <property type="match status" value="1"/>
</dbReference>
<comment type="pathway">
    <text evidence="2">Cell wall biogenesis; lipoteichoic acid biosynthesis.</text>
</comment>
<evidence type="ECO:0000256" key="6">
    <source>
        <dbReference type="ARBA" id="ARBA00023136"/>
    </source>
</evidence>
<organism evidence="9 10">
    <name type="scientific">Paenibacillus vulneris</name>
    <dbReference type="NCBI Taxonomy" id="1133364"/>
    <lineage>
        <taxon>Bacteria</taxon>
        <taxon>Bacillati</taxon>
        <taxon>Bacillota</taxon>
        <taxon>Bacilli</taxon>
        <taxon>Bacillales</taxon>
        <taxon>Paenibacillaceae</taxon>
        <taxon>Paenibacillus</taxon>
    </lineage>
</organism>
<dbReference type="CDD" id="cd16015">
    <property type="entry name" value="LTA_synthase"/>
    <property type="match status" value="1"/>
</dbReference>
<evidence type="ECO:0000256" key="5">
    <source>
        <dbReference type="ARBA" id="ARBA00022989"/>
    </source>
</evidence>
<feature type="transmembrane region" description="Helical" evidence="7">
    <location>
        <begin position="73"/>
        <end position="91"/>
    </location>
</feature>
<evidence type="ECO:0000256" key="1">
    <source>
        <dbReference type="ARBA" id="ARBA00004651"/>
    </source>
</evidence>
<comment type="caution">
    <text evidence="9">The sequence shown here is derived from an EMBL/GenBank/DDBJ whole genome shotgun (WGS) entry which is preliminary data.</text>
</comment>
<evidence type="ECO:0000259" key="8">
    <source>
        <dbReference type="Pfam" id="PF00884"/>
    </source>
</evidence>
<accession>A0ABW3UED5</accession>
<keyword evidence="4 7" id="KW-0812">Transmembrane</keyword>
<dbReference type="EMBL" id="JBHTLU010000009">
    <property type="protein sequence ID" value="MFD1219288.1"/>
    <property type="molecule type" value="Genomic_DNA"/>
</dbReference>